<dbReference type="Gene3D" id="2.40.170.20">
    <property type="entry name" value="TonB-dependent receptor, beta-barrel domain"/>
    <property type="match status" value="1"/>
</dbReference>
<keyword evidence="3 8" id="KW-1134">Transmembrane beta strand</keyword>
<keyword evidence="4 8" id="KW-0812">Transmembrane</keyword>
<gene>
    <name evidence="13" type="ORF">SAMN05216190_108155</name>
</gene>
<dbReference type="InterPro" id="IPR036942">
    <property type="entry name" value="Beta-barrel_TonB_sf"/>
</dbReference>
<evidence type="ECO:0000256" key="6">
    <source>
        <dbReference type="ARBA" id="ARBA00023136"/>
    </source>
</evidence>
<dbReference type="InterPro" id="IPR000531">
    <property type="entry name" value="Beta-barrel_TonB"/>
</dbReference>
<evidence type="ECO:0000313" key="14">
    <source>
        <dbReference type="Proteomes" id="UP000198784"/>
    </source>
</evidence>
<dbReference type="PANTHER" id="PTHR30069:SF27">
    <property type="entry name" value="BLL4766 PROTEIN"/>
    <property type="match status" value="1"/>
</dbReference>
<dbReference type="Proteomes" id="UP000198784">
    <property type="component" value="Unassembled WGS sequence"/>
</dbReference>
<evidence type="ECO:0000256" key="8">
    <source>
        <dbReference type="PROSITE-ProRule" id="PRU01360"/>
    </source>
</evidence>
<keyword evidence="10" id="KW-0732">Signal</keyword>
<feature type="chain" id="PRO_5011699553" evidence="10">
    <location>
        <begin position="25"/>
        <end position="712"/>
    </location>
</feature>
<evidence type="ECO:0000256" key="3">
    <source>
        <dbReference type="ARBA" id="ARBA00022452"/>
    </source>
</evidence>
<evidence type="ECO:0000313" key="13">
    <source>
        <dbReference type="EMBL" id="SFP32398.1"/>
    </source>
</evidence>
<dbReference type="Pfam" id="PF00593">
    <property type="entry name" value="TonB_dep_Rec_b-barrel"/>
    <property type="match status" value="1"/>
</dbReference>
<name>A0A1I5PE66_9PSED</name>
<dbReference type="GO" id="GO:0009279">
    <property type="term" value="C:cell outer membrane"/>
    <property type="evidence" value="ECO:0007669"/>
    <property type="project" value="UniProtKB-SubCell"/>
</dbReference>
<dbReference type="Gene3D" id="2.170.130.10">
    <property type="entry name" value="TonB-dependent receptor, plug domain"/>
    <property type="match status" value="1"/>
</dbReference>
<evidence type="ECO:0000256" key="1">
    <source>
        <dbReference type="ARBA" id="ARBA00004571"/>
    </source>
</evidence>
<feature type="domain" description="TonB-dependent receptor plug" evidence="12">
    <location>
        <begin position="49"/>
        <end position="156"/>
    </location>
</feature>
<dbReference type="PANTHER" id="PTHR30069">
    <property type="entry name" value="TONB-DEPENDENT OUTER MEMBRANE RECEPTOR"/>
    <property type="match status" value="1"/>
</dbReference>
<protein>
    <submittedName>
        <fullName evidence="13">Iron complex outermembrane recepter protein</fullName>
    </submittedName>
</protein>
<reference evidence="14" key="1">
    <citation type="submission" date="2016-10" db="EMBL/GenBank/DDBJ databases">
        <authorList>
            <person name="Varghese N."/>
            <person name="Submissions S."/>
        </authorList>
    </citation>
    <scope>NUCLEOTIDE SEQUENCE [LARGE SCALE GENOMIC DNA]</scope>
    <source>
        <strain evidence="14">DSM 17834</strain>
    </source>
</reference>
<sequence>MAINPRASLPLSLLALLATGEVLGDDLFDNHHAMPEVLTATRLKQAPAAVPGSVTVLDSALIKASGARDIPELLRLVPGMMVGYRNGNQATANYHGSNVTEARRLQVLIDGRSVYRPGLASVDWTDIPVAIEDIERIEVFRGPNTVSYGANALMGVINILTRHPLDSRGTRLKTTQGQRGIHDWYASHGSAWQDGALRLSLSGLQDSGFDHDQFGRDYRDSRRLNRFNLSASQQLDSRHSLAWQLAAKEGSNQRPYGYASVFDEQIAPGDDGSDVKARDYAGSLRWTLDFSPEHSLYLQSSAQHWERKQVWRACEAEVAFSPELGELWDLNPFYVVKFGDYLTQLKNNPTNAVLPPGTAREQALATAVRAQLFGGGAAPVCGDVNQSMRETRYDFEVQDTLSLSDDLRLLSGLGYRYDHADSETYFNGALSNHIWRLFGHLEWQLGAHWLVQGGAMLEDDRLSGSSLTPRIAVNYLITPRHGLRAVYSEAVRSPDMYENNVDWRYRVRNLQPQAFGQSSATYFARSRGPGDLDQEIMRSRELGYNGSFADVGISLDIKLFYDEIHGMISEPLRNDRFFPSNANSMRFSGAETQIDWQLSHADRLRLSYAYLDFSASSHLDRRLSARHSGSAGWLRDWGQGWSSALFYYGADQLNQYRFERLDLRVAKRITIGSAALELAGVMQQRLDDEPLTWQENNYDERQLLYFSAELEF</sequence>
<evidence type="ECO:0000256" key="2">
    <source>
        <dbReference type="ARBA" id="ARBA00022448"/>
    </source>
</evidence>
<dbReference type="STRING" id="289003.SAMN05216190_108155"/>
<dbReference type="InterPro" id="IPR037066">
    <property type="entry name" value="Plug_dom_sf"/>
</dbReference>
<dbReference type="GO" id="GO:0044718">
    <property type="term" value="P:siderophore transmembrane transport"/>
    <property type="evidence" value="ECO:0007669"/>
    <property type="project" value="TreeGrafter"/>
</dbReference>
<evidence type="ECO:0000256" key="10">
    <source>
        <dbReference type="SAM" id="SignalP"/>
    </source>
</evidence>
<comment type="similarity">
    <text evidence="8 9">Belongs to the TonB-dependent receptor family.</text>
</comment>
<dbReference type="AlphaFoldDB" id="A0A1I5PE66"/>
<organism evidence="13 14">
    <name type="scientific">Pseudomonas borbori</name>
    <dbReference type="NCBI Taxonomy" id="289003"/>
    <lineage>
        <taxon>Bacteria</taxon>
        <taxon>Pseudomonadati</taxon>
        <taxon>Pseudomonadota</taxon>
        <taxon>Gammaproteobacteria</taxon>
        <taxon>Pseudomonadales</taxon>
        <taxon>Pseudomonadaceae</taxon>
        <taxon>Pseudomonas</taxon>
    </lineage>
</organism>
<proteinExistence type="inferred from homology"/>
<dbReference type="SUPFAM" id="SSF56935">
    <property type="entry name" value="Porins"/>
    <property type="match status" value="1"/>
</dbReference>
<comment type="subcellular location">
    <subcellularLocation>
        <location evidence="1 8">Cell outer membrane</location>
        <topology evidence="1 8">Multi-pass membrane protein</topology>
    </subcellularLocation>
</comment>
<dbReference type="PROSITE" id="PS52016">
    <property type="entry name" value="TONB_DEPENDENT_REC_3"/>
    <property type="match status" value="1"/>
</dbReference>
<keyword evidence="14" id="KW-1185">Reference proteome</keyword>
<evidence type="ECO:0000256" key="5">
    <source>
        <dbReference type="ARBA" id="ARBA00023077"/>
    </source>
</evidence>
<evidence type="ECO:0000256" key="7">
    <source>
        <dbReference type="ARBA" id="ARBA00023237"/>
    </source>
</evidence>
<feature type="signal peptide" evidence="10">
    <location>
        <begin position="1"/>
        <end position="24"/>
    </location>
</feature>
<evidence type="ECO:0000259" key="11">
    <source>
        <dbReference type="Pfam" id="PF00593"/>
    </source>
</evidence>
<evidence type="ECO:0000256" key="4">
    <source>
        <dbReference type="ARBA" id="ARBA00022692"/>
    </source>
</evidence>
<keyword evidence="7 8" id="KW-0998">Cell outer membrane</keyword>
<dbReference type="GO" id="GO:0015344">
    <property type="term" value="F:siderophore uptake transmembrane transporter activity"/>
    <property type="evidence" value="ECO:0007669"/>
    <property type="project" value="TreeGrafter"/>
</dbReference>
<keyword evidence="5 9" id="KW-0798">TonB box</keyword>
<evidence type="ECO:0000256" key="9">
    <source>
        <dbReference type="RuleBase" id="RU003357"/>
    </source>
</evidence>
<keyword evidence="6 8" id="KW-0472">Membrane</keyword>
<keyword evidence="2 8" id="KW-0813">Transport</keyword>
<dbReference type="InterPro" id="IPR039426">
    <property type="entry name" value="TonB-dep_rcpt-like"/>
</dbReference>
<feature type="domain" description="TonB-dependent receptor-like beta-barrel" evidence="11">
    <location>
        <begin position="205"/>
        <end position="669"/>
    </location>
</feature>
<accession>A0A1I5PE66</accession>
<dbReference type="InterPro" id="IPR012910">
    <property type="entry name" value="Plug_dom"/>
</dbReference>
<dbReference type="EMBL" id="FOWX01000008">
    <property type="protein sequence ID" value="SFP32398.1"/>
    <property type="molecule type" value="Genomic_DNA"/>
</dbReference>
<evidence type="ECO:0000259" key="12">
    <source>
        <dbReference type="Pfam" id="PF07715"/>
    </source>
</evidence>
<dbReference type="Pfam" id="PF07715">
    <property type="entry name" value="Plug"/>
    <property type="match status" value="1"/>
</dbReference>